<dbReference type="AlphaFoldDB" id="A0A1H3SVE2"/>
<evidence type="ECO:0000313" key="1">
    <source>
        <dbReference type="EMBL" id="SDZ41966.1"/>
    </source>
</evidence>
<dbReference type="Gene3D" id="3.90.1480.10">
    <property type="entry name" value="Alpha-2,3-sialyltransferase"/>
    <property type="match status" value="1"/>
</dbReference>
<sequence length="641" mass="73658">MKYKQIICLYDLLRRDKSTSEGIFDFIREPIYQATGLHIAHAPGGKKRNGLRSGFDLTRFHQLTAETATYDQKHNSYYSISSIAENYLFDHIPTGSLVLTFEIPPWLRNALQTRGVHYLDICYSPLRFGRDLYFAIDTSCHELRQHILAKGMSHEEIRLEAALLAANVRMHQGRQEEQLRHFFSLDNTLIFIGQHPRDAALQSSNGKIFRCNDFSDKLHDLAKGRRVLHMTDYEDKLYDYAERERAALSELLGTPVRPCMQNSYQVLSSHDDIVVTGISSHVLQEASWFDRSACMLAEPTVQLAVPDAPENGYLQIRFNDLISPGFWHEVLAPDAPAPKLSKLPNISRHYGRESLDIWWDFEKVMTWQRTLSEGMFERMGGGLLRQRVDSLENRLSHLGTAMEHSIKESPFSSNEAIRQLKDSKIGQTAYVIGNGPSLGDFDLEQLLDRESFWCNSAFKMKDLGIEFKPKYYFIGDYLAFQLLAQDVMNVQAGIKFFRNGVYQLARKNHPEETARQNIIWYEGRENPGNDMCNGEDNFSYDPCIKLYSGWSIVLEAIQFAYYMGYSRVYVAGIDLDFSNGYYFWDKGDQTERPSDEVIGKIHKSFLVAKGHFEKNGRILAKISNSPKLPLDYVEDASLRRT</sequence>
<evidence type="ECO:0008006" key="3">
    <source>
        <dbReference type="Google" id="ProtNLM"/>
    </source>
</evidence>
<evidence type="ECO:0000313" key="2">
    <source>
        <dbReference type="Proteomes" id="UP000183417"/>
    </source>
</evidence>
<dbReference type="EMBL" id="FNPE01000023">
    <property type="protein sequence ID" value="SDZ41966.1"/>
    <property type="molecule type" value="Genomic_DNA"/>
</dbReference>
<gene>
    <name evidence="1" type="ORF">SAMN05421547_12354</name>
</gene>
<protein>
    <recommendedName>
        <fullName evidence="3">DUF115 domain-containing protein</fullName>
    </recommendedName>
</protein>
<proteinExistence type="predicted"/>
<dbReference type="Proteomes" id="UP000183417">
    <property type="component" value="Unassembled WGS sequence"/>
</dbReference>
<dbReference type="RefSeq" id="WP_143044652.1">
    <property type="nucleotide sequence ID" value="NZ_CP141274.1"/>
</dbReference>
<accession>A0A1H3SVE2</accession>
<reference evidence="1 2" key="1">
    <citation type="submission" date="2016-10" db="EMBL/GenBank/DDBJ databases">
        <authorList>
            <person name="de Groot N.N."/>
        </authorList>
    </citation>
    <scope>NUCLEOTIDE SEQUENCE [LARGE SCALE GENOMIC DNA]</scope>
    <source>
        <strain evidence="1 2">LMG 24775</strain>
    </source>
</reference>
<dbReference type="GeneID" id="94689888"/>
<organism evidence="1 2">
    <name type="scientific">Delftia lacustris</name>
    <dbReference type="NCBI Taxonomy" id="558537"/>
    <lineage>
        <taxon>Bacteria</taxon>
        <taxon>Pseudomonadati</taxon>
        <taxon>Pseudomonadota</taxon>
        <taxon>Betaproteobacteria</taxon>
        <taxon>Burkholderiales</taxon>
        <taxon>Comamonadaceae</taxon>
        <taxon>Delftia</taxon>
    </lineage>
</organism>
<name>A0A1H3SVE2_9BURK</name>